<keyword evidence="2" id="KW-0223">Dioxygenase</keyword>
<dbReference type="EMBL" id="JALBGC010000002">
    <property type="protein sequence ID" value="MCI1187448.1"/>
    <property type="molecule type" value="Genomic_DNA"/>
</dbReference>
<protein>
    <submittedName>
        <fullName evidence="2">Phytanoyl-CoA dioxygenase family protein</fullName>
    </submittedName>
</protein>
<organism evidence="2 3">
    <name type="scientific">Hymenobacter cyanobacteriorum</name>
    <dbReference type="NCBI Taxonomy" id="2926463"/>
    <lineage>
        <taxon>Bacteria</taxon>
        <taxon>Pseudomonadati</taxon>
        <taxon>Bacteroidota</taxon>
        <taxon>Cytophagia</taxon>
        <taxon>Cytophagales</taxon>
        <taxon>Hymenobacteraceae</taxon>
        <taxon>Hymenobacter</taxon>
    </lineage>
</organism>
<gene>
    <name evidence="2" type="ORF">MON38_08445</name>
</gene>
<sequence length="242" mass="25915">METAVLSGPVAAQFADEGFAVLPDFYAPAEIAALLRAVESAAGSGPNFRRSQEVFAIRELLKEIPALWALLDTAALRQLLAGLFPEGCQLVKAIYFDKPAGSNWLVAWHQDLMINVDQRADLPGFGPWTSKAEGVSVQPPVAVLENVLTLRIHLDDCDATNGALKVVPGSHRHGVVPAAAIAGYTPQATVCAVPAGGAMLMKPLLLHASNRSTSARPRRVMHLEFASVDLPAGLAWRERRKV</sequence>
<dbReference type="GO" id="GO:0005506">
    <property type="term" value="F:iron ion binding"/>
    <property type="evidence" value="ECO:0007669"/>
    <property type="project" value="UniProtKB-ARBA"/>
</dbReference>
<name>A0A9X2AGB2_9BACT</name>
<evidence type="ECO:0000256" key="1">
    <source>
        <dbReference type="ARBA" id="ARBA00001954"/>
    </source>
</evidence>
<accession>A0A9X2AGB2</accession>
<reference evidence="2" key="1">
    <citation type="submission" date="2022-03" db="EMBL/GenBank/DDBJ databases">
        <title>Bacterial whole genome sequence for Hymenobacter sp. DH14.</title>
        <authorList>
            <person name="Le V."/>
        </authorList>
    </citation>
    <scope>NUCLEOTIDE SEQUENCE</scope>
    <source>
        <strain evidence="2">DH14</strain>
    </source>
</reference>
<keyword evidence="3" id="KW-1185">Reference proteome</keyword>
<evidence type="ECO:0000313" key="3">
    <source>
        <dbReference type="Proteomes" id="UP001139193"/>
    </source>
</evidence>
<dbReference type="SUPFAM" id="SSF51197">
    <property type="entry name" value="Clavaminate synthase-like"/>
    <property type="match status" value="1"/>
</dbReference>
<dbReference type="AlphaFoldDB" id="A0A9X2AGB2"/>
<dbReference type="PANTHER" id="PTHR20883:SF48">
    <property type="entry name" value="ECTOINE DIOXYGENASE"/>
    <property type="match status" value="1"/>
</dbReference>
<keyword evidence="2" id="KW-0560">Oxidoreductase</keyword>
<dbReference type="RefSeq" id="WP_241935721.1">
    <property type="nucleotide sequence ID" value="NZ_JALBGC010000002.1"/>
</dbReference>
<dbReference type="InterPro" id="IPR008775">
    <property type="entry name" value="Phytyl_CoA_dOase-like"/>
</dbReference>
<comment type="cofactor">
    <cofactor evidence="1">
        <name>Fe(2+)</name>
        <dbReference type="ChEBI" id="CHEBI:29033"/>
    </cofactor>
</comment>
<dbReference type="GO" id="GO:0016706">
    <property type="term" value="F:2-oxoglutarate-dependent dioxygenase activity"/>
    <property type="evidence" value="ECO:0007669"/>
    <property type="project" value="UniProtKB-ARBA"/>
</dbReference>
<dbReference type="Gene3D" id="2.60.120.620">
    <property type="entry name" value="q2cbj1_9rhob like domain"/>
    <property type="match status" value="1"/>
</dbReference>
<dbReference type="Pfam" id="PF05721">
    <property type="entry name" value="PhyH"/>
    <property type="match status" value="1"/>
</dbReference>
<dbReference type="Proteomes" id="UP001139193">
    <property type="component" value="Unassembled WGS sequence"/>
</dbReference>
<comment type="caution">
    <text evidence="2">The sequence shown here is derived from an EMBL/GenBank/DDBJ whole genome shotgun (WGS) entry which is preliminary data.</text>
</comment>
<evidence type="ECO:0000313" key="2">
    <source>
        <dbReference type="EMBL" id="MCI1187448.1"/>
    </source>
</evidence>
<dbReference type="PANTHER" id="PTHR20883">
    <property type="entry name" value="PHYTANOYL-COA DIOXYGENASE DOMAIN CONTAINING 1"/>
    <property type="match status" value="1"/>
</dbReference>
<proteinExistence type="predicted"/>